<evidence type="ECO:0000313" key="10">
    <source>
        <dbReference type="EMBL" id="MEQ3361580.1"/>
    </source>
</evidence>
<dbReference type="InterPro" id="IPR006311">
    <property type="entry name" value="TAT_signal"/>
</dbReference>
<dbReference type="PROSITE" id="PS51257">
    <property type="entry name" value="PROKAR_LIPOPROTEIN"/>
    <property type="match status" value="1"/>
</dbReference>
<organism evidence="10 11">
    <name type="scientific">Raoultibacter massiliensis</name>
    <dbReference type="NCBI Taxonomy" id="1852371"/>
    <lineage>
        <taxon>Bacteria</taxon>
        <taxon>Bacillati</taxon>
        <taxon>Actinomycetota</taxon>
        <taxon>Coriobacteriia</taxon>
        <taxon>Eggerthellales</taxon>
        <taxon>Eggerthellaceae</taxon>
        <taxon>Raoultibacter</taxon>
    </lineage>
</organism>
<comment type="similarity">
    <text evidence="1 8">Belongs to the FAD-dependent oxidoreductase 2 family. FRD/SDH subfamily.</text>
</comment>
<dbReference type="InterPro" id="IPR010960">
    <property type="entry name" value="Flavocytochrome_c"/>
</dbReference>
<dbReference type="EMBL" id="JBBNOP010000001">
    <property type="protein sequence ID" value="MEQ3361580.1"/>
    <property type="molecule type" value="Genomic_DNA"/>
</dbReference>
<proteinExistence type="inferred from homology"/>
<evidence type="ECO:0000256" key="4">
    <source>
        <dbReference type="ARBA" id="ARBA00022630"/>
    </source>
</evidence>
<evidence type="ECO:0000256" key="8">
    <source>
        <dbReference type="RuleBase" id="RU366062"/>
    </source>
</evidence>
<protein>
    <recommendedName>
        <fullName evidence="3 8">Urocanate reductase</fullName>
        <ecNumber evidence="2 8">1.3.99.33</ecNumber>
    </recommendedName>
</protein>
<reference evidence="10 11" key="1">
    <citation type="submission" date="2024-04" db="EMBL/GenBank/DDBJ databases">
        <title>Human intestinal bacterial collection.</title>
        <authorList>
            <person name="Pauvert C."/>
            <person name="Hitch T.C.A."/>
            <person name="Clavel T."/>
        </authorList>
    </citation>
    <scope>NUCLEOTIDE SEQUENCE [LARGE SCALE GENOMIC DNA]</scope>
    <source>
        <strain evidence="10 11">CLA-KB-H42</strain>
    </source>
</reference>
<dbReference type="Pfam" id="PF04205">
    <property type="entry name" value="FMN_bind"/>
    <property type="match status" value="1"/>
</dbReference>
<comment type="cofactor">
    <cofactor evidence="8">
        <name>FAD</name>
        <dbReference type="ChEBI" id="CHEBI:57692"/>
    </cofactor>
    <text evidence="8">Binds 1 FAD per subunit.</text>
</comment>
<evidence type="ECO:0000313" key="11">
    <source>
        <dbReference type="Proteomes" id="UP001487305"/>
    </source>
</evidence>
<evidence type="ECO:0000256" key="7">
    <source>
        <dbReference type="ARBA" id="ARBA00049922"/>
    </source>
</evidence>
<keyword evidence="11" id="KW-1185">Reference proteome</keyword>
<keyword evidence="6 8" id="KW-0560">Oxidoreductase</keyword>
<dbReference type="SUPFAM" id="SSF56425">
    <property type="entry name" value="Succinate dehydrogenase/fumarate reductase flavoprotein, catalytic domain"/>
    <property type="match status" value="1"/>
</dbReference>
<dbReference type="Gene3D" id="3.90.1010.20">
    <property type="match status" value="1"/>
</dbReference>
<dbReference type="PROSITE" id="PS51318">
    <property type="entry name" value="TAT"/>
    <property type="match status" value="1"/>
</dbReference>
<name>A0ABV1J9Q1_9ACTN</name>
<evidence type="ECO:0000259" key="9">
    <source>
        <dbReference type="SMART" id="SM00900"/>
    </source>
</evidence>
<dbReference type="EC" id="1.3.99.33" evidence="2 8"/>
<evidence type="ECO:0000256" key="5">
    <source>
        <dbReference type="ARBA" id="ARBA00022827"/>
    </source>
</evidence>
<evidence type="ECO:0000256" key="6">
    <source>
        <dbReference type="ARBA" id="ARBA00023002"/>
    </source>
</evidence>
<dbReference type="NCBIfam" id="TIGR01813">
    <property type="entry name" value="flavo_cyto_c"/>
    <property type="match status" value="1"/>
</dbReference>
<dbReference type="PANTHER" id="PTHR43400:SF7">
    <property type="entry name" value="FAD-DEPENDENT OXIDOREDUCTASE 2 FAD BINDING DOMAIN-CONTAINING PROTEIN"/>
    <property type="match status" value="1"/>
</dbReference>
<keyword evidence="5 8" id="KW-0274">FAD</keyword>
<comment type="caution">
    <text evidence="10">The sequence shown here is derived from an EMBL/GenBank/DDBJ whole genome shotgun (WGS) entry which is preliminary data.</text>
</comment>
<dbReference type="InterPro" id="IPR050315">
    <property type="entry name" value="FAD-oxidoreductase_2"/>
</dbReference>
<accession>A0ABV1J9Q1</accession>
<dbReference type="InterPro" id="IPR007329">
    <property type="entry name" value="FMN-bd"/>
</dbReference>
<evidence type="ECO:0000256" key="3">
    <source>
        <dbReference type="ARBA" id="ARBA00015872"/>
    </source>
</evidence>
<dbReference type="InterPro" id="IPR036188">
    <property type="entry name" value="FAD/NAD-bd_sf"/>
</dbReference>
<dbReference type="Proteomes" id="UP001487305">
    <property type="component" value="Unassembled WGS sequence"/>
</dbReference>
<keyword evidence="4 8" id="KW-0285">Flavoprotein</keyword>
<dbReference type="PANTHER" id="PTHR43400">
    <property type="entry name" value="FUMARATE REDUCTASE"/>
    <property type="match status" value="1"/>
</dbReference>
<dbReference type="RefSeq" id="WP_102375490.1">
    <property type="nucleotide sequence ID" value="NZ_JBBNOP010000001.1"/>
</dbReference>
<feature type="domain" description="FMN-binding" evidence="9">
    <location>
        <begin position="59"/>
        <end position="133"/>
    </location>
</feature>
<sequence length="656" mass="69200">MTEKNLVRGMTRRTFIGGASIFAASALTMGLSGCAPSGGDSQTATQSYTAGTYTASFDGKNSAVEVSVTFSEDAITDIAIGEHYETVGVSDLALTKVPQAIIDEQSLAVDTVSGATLSSMAIINAVQDCVEQAGGNASALKSSKKDKPEPQSIEKTADVIVVGGGGAGTMAAISAAKQGASVIILEKADYLGGNTRVSGGIFNSADPEAQGSIEMTDTLRETVAAALDEDPANEVHAQLQADVKAQYDEYLASGSTSLFDTPEWHALQTYNGGDKIGNISLIRTLTGNALDSIHELESMGVEYKPEVDQAGGALWQRTHRPTGVLGSSYFNAYEKQIDALGDLVEIAHRAEAKSLIMDRSKVVGVTASDRDGNEYTFNAGKAVILATGGFAANVELRQEYCEGEKWPDLGSSLKSTNMPGVTGDGIFMARDAGANLVDMDQIQLLHSACMRNGDADWALKYSVGTSIFVNQEGERFINEDARRDELCLAIFEQTNKMMYIVQSGDTYPDPDEMIMNGGVPLAKCVSTGDAFVADTLDELAKMIDMPADTLQKTVDAYNAAVESGEDEFGRKLLSTKLEKGPWYALNRAPSAHHTMGGIQIDTECHVIDSKGNPIEGLYGAGEVTGGIHGGNRLGGNAVADTVVFGRIAGYNAAMEA</sequence>
<gene>
    <name evidence="10" type="ORF">AAA083_01175</name>
</gene>
<dbReference type="InterPro" id="IPR027477">
    <property type="entry name" value="Succ_DH/fumarate_Rdtase_cat_sf"/>
</dbReference>
<dbReference type="SMART" id="SM00900">
    <property type="entry name" value="FMN_bind"/>
    <property type="match status" value="1"/>
</dbReference>
<dbReference type="InterPro" id="IPR003953">
    <property type="entry name" value="FAD-dep_OxRdtase_2_FAD-bd"/>
</dbReference>
<dbReference type="Gene3D" id="3.50.50.60">
    <property type="entry name" value="FAD/NAD(P)-binding domain"/>
    <property type="match status" value="2"/>
</dbReference>
<dbReference type="Gene3D" id="3.90.700.10">
    <property type="entry name" value="Succinate dehydrogenase/fumarate reductase flavoprotein, catalytic domain"/>
    <property type="match status" value="1"/>
</dbReference>
<comment type="cofactor">
    <cofactor evidence="8">
        <name>FMN</name>
        <dbReference type="ChEBI" id="CHEBI:58210"/>
    </cofactor>
    <text evidence="8">Binds 1 or 2 FMN covalently per subunit.</text>
</comment>
<evidence type="ECO:0000256" key="1">
    <source>
        <dbReference type="ARBA" id="ARBA00008040"/>
    </source>
</evidence>
<dbReference type="SUPFAM" id="SSF51905">
    <property type="entry name" value="FAD/NAD(P)-binding domain"/>
    <property type="match status" value="1"/>
</dbReference>
<comment type="catalytic activity">
    <reaction evidence="7 8">
        <text>dihydrourocanate + A = urocanate + AH2</text>
        <dbReference type="Rhea" id="RHEA:36059"/>
        <dbReference type="ChEBI" id="CHEBI:13193"/>
        <dbReference type="ChEBI" id="CHEBI:17499"/>
        <dbReference type="ChEBI" id="CHEBI:27247"/>
        <dbReference type="ChEBI" id="CHEBI:72991"/>
        <dbReference type="EC" id="1.3.99.33"/>
    </reaction>
</comment>
<evidence type="ECO:0000256" key="2">
    <source>
        <dbReference type="ARBA" id="ARBA00013137"/>
    </source>
</evidence>
<dbReference type="Pfam" id="PF00890">
    <property type="entry name" value="FAD_binding_2"/>
    <property type="match status" value="2"/>
</dbReference>